<proteinExistence type="predicted"/>
<sequence length="478" mass="53317">MPAQKNLEIPIEQNPFVEFVKRYRKNPVLFVREVLNTTPDKWQIEFLNHIAANNRRISVRSGHGVGKSTAAAWAMLWYLFLRFPVKIVVTAPTSSQLYDALFAEVKRWVKVLPKTLQDQLEVKQDRIELKDANNEGFISARTSRAEQPEALQGVHSDNVMLVADEASGIPEQVFEAAAGSMSGHSAVTLLLGNPVRSSGFFFDTHNRLSGDWVTMKVSCEDSPRVSAAYIDEMKSRYGEESNAYRIRVLGEFPRSDDDTVIPMELLEMAMARDVTPSAHAPVVWGLDVARFGSDRSALCKRQGNAILEPIKTWKNLDLMQLTGAVVAEYEVLMPNQRPREILVDSIGLGAGVVDRLRELNLPARGINVAESPAMGTTYRNLKAELWHKAKAWLEARDCWMPKDELLVAELATVRYSFTSSGKIQIEGKDEIRKRGLASPDRADAFCLTFAGDAVIGAYGSSASSKWSQPLRRNIPRLA</sequence>
<reference evidence="1" key="1">
    <citation type="submission" date="2020-05" db="EMBL/GenBank/DDBJ databases">
        <authorList>
            <person name="Chiriac C."/>
            <person name="Salcher M."/>
            <person name="Ghai R."/>
            <person name="Kavagutti S V."/>
        </authorList>
    </citation>
    <scope>NUCLEOTIDE SEQUENCE</scope>
</reference>
<dbReference type="EMBL" id="LR798465">
    <property type="protein sequence ID" value="CAB5238796.1"/>
    <property type="molecule type" value="Genomic_DNA"/>
</dbReference>
<evidence type="ECO:0000313" key="1">
    <source>
        <dbReference type="EMBL" id="CAB5238796.1"/>
    </source>
</evidence>
<dbReference type="InterPro" id="IPR027417">
    <property type="entry name" value="P-loop_NTPase"/>
</dbReference>
<dbReference type="Gene3D" id="3.40.50.300">
    <property type="entry name" value="P-loop containing nucleotide triphosphate hydrolases"/>
    <property type="match status" value="1"/>
</dbReference>
<dbReference type="Pfam" id="PF03237">
    <property type="entry name" value="Terminase_6N"/>
    <property type="match status" value="1"/>
</dbReference>
<dbReference type="Gene3D" id="3.30.420.240">
    <property type="match status" value="1"/>
</dbReference>
<organism evidence="1">
    <name type="scientific">uncultured Caudovirales phage</name>
    <dbReference type="NCBI Taxonomy" id="2100421"/>
    <lineage>
        <taxon>Viruses</taxon>
        <taxon>Duplodnaviria</taxon>
        <taxon>Heunggongvirae</taxon>
        <taxon>Uroviricota</taxon>
        <taxon>Caudoviricetes</taxon>
        <taxon>Peduoviridae</taxon>
        <taxon>Maltschvirus</taxon>
        <taxon>Maltschvirus maltsch</taxon>
    </lineage>
</organism>
<gene>
    <name evidence="1" type="ORF">UFOVP751_38</name>
</gene>
<name>A0A6J7XWM6_9CAUD</name>
<accession>A0A6J7XWM6</accession>
<protein>
    <submittedName>
        <fullName evidence="1">DEXDc domain containing protein</fullName>
    </submittedName>
</protein>
<dbReference type="SUPFAM" id="SSF52540">
    <property type="entry name" value="P-loop containing nucleoside triphosphate hydrolases"/>
    <property type="match status" value="1"/>
</dbReference>